<protein>
    <submittedName>
        <fullName evidence="1">Uncharacterized protein</fullName>
    </submittedName>
</protein>
<dbReference type="AlphaFoldDB" id="A0A7K1LBM2"/>
<dbReference type="RefSeq" id="WP_156220767.1">
    <property type="nucleotide sequence ID" value="NZ_WOFH01000015.1"/>
</dbReference>
<dbReference type="EMBL" id="WOFH01000015">
    <property type="protein sequence ID" value="MUN41585.1"/>
    <property type="molecule type" value="Genomic_DNA"/>
</dbReference>
<comment type="caution">
    <text evidence="1">The sequence shown here is derived from an EMBL/GenBank/DDBJ whole genome shotgun (WGS) entry which is preliminary data.</text>
</comment>
<evidence type="ECO:0000313" key="1">
    <source>
        <dbReference type="EMBL" id="MUN41585.1"/>
    </source>
</evidence>
<accession>A0A7K1LBM2</accession>
<evidence type="ECO:0000313" key="2">
    <source>
        <dbReference type="Proteomes" id="UP000432015"/>
    </source>
</evidence>
<reference evidence="1 2" key="1">
    <citation type="submission" date="2019-11" db="EMBL/GenBank/DDBJ databases">
        <authorList>
            <person name="Cao P."/>
        </authorList>
    </citation>
    <scope>NUCLEOTIDE SEQUENCE [LARGE SCALE GENOMIC DNA]</scope>
    <source>
        <strain evidence="1 2">NEAU-AAG5</strain>
    </source>
</reference>
<organism evidence="1 2">
    <name type="scientific">Actinomadura litoris</name>
    <dbReference type="NCBI Taxonomy" id="2678616"/>
    <lineage>
        <taxon>Bacteria</taxon>
        <taxon>Bacillati</taxon>
        <taxon>Actinomycetota</taxon>
        <taxon>Actinomycetes</taxon>
        <taxon>Streptosporangiales</taxon>
        <taxon>Thermomonosporaceae</taxon>
        <taxon>Actinomadura</taxon>
    </lineage>
</organism>
<keyword evidence="2" id="KW-1185">Reference proteome</keyword>
<proteinExistence type="predicted"/>
<dbReference type="Proteomes" id="UP000432015">
    <property type="component" value="Unassembled WGS sequence"/>
</dbReference>
<sequence>MPDDTTRPPVKVGLVAGGLGAYWPQFPGLLPRLRRSAERVADSST</sequence>
<gene>
    <name evidence="1" type="ORF">GNZ18_34095</name>
</gene>
<name>A0A7K1LBM2_9ACTN</name>